<organism evidence="1 2">
    <name type="scientific">Clonostachys solani</name>
    <dbReference type="NCBI Taxonomy" id="160281"/>
    <lineage>
        <taxon>Eukaryota</taxon>
        <taxon>Fungi</taxon>
        <taxon>Dikarya</taxon>
        <taxon>Ascomycota</taxon>
        <taxon>Pezizomycotina</taxon>
        <taxon>Sordariomycetes</taxon>
        <taxon>Hypocreomycetidae</taxon>
        <taxon>Hypocreales</taxon>
        <taxon>Bionectriaceae</taxon>
        <taxon>Clonostachys</taxon>
    </lineage>
</organism>
<keyword evidence="2" id="KW-1185">Reference proteome</keyword>
<accession>A0A9N9ZE89</accession>
<feature type="non-terminal residue" evidence="1">
    <location>
        <position position="183"/>
    </location>
</feature>
<dbReference type="EMBL" id="CABFOC020000046">
    <property type="protein sequence ID" value="CAH0053936.1"/>
    <property type="molecule type" value="Genomic_DNA"/>
</dbReference>
<sequence>MRHDRVHSNLTCHDDGRCRRMRNKCVHDQNNPYCRSCRLAGVDPKDWYALLQAIGFCIWGEWDVNWEIVSILYAVNPTLIGNFDTHASGILRSRLLIGDSKGDTSNTSRTHITNAELADTCELPPTEELVEAVGCFCKHSFQLSFIPRDEFCSKLRDNPESINSFLSPYEYSHRIYQTKSTSS</sequence>
<name>A0A9N9ZE89_9HYPO</name>
<reference evidence="1" key="1">
    <citation type="submission" date="2021-10" db="EMBL/GenBank/DDBJ databases">
        <authorList>
            <person name="Piombo E."/>
        </authorList>
    </citation>
    <scope>NUCLEOTIDE SEQUENCE</scope>
</reference>
<dbReference type="Proteomes" id="UP000775872">
    <property type="component" value="Unassembled WGS sequence"/>
</dbReference>
<proteinExistence type="predicted"/>
<gene>
    <name evidence="1" type="ORF">CSOL1703_00015123</name>
</gene>
<protein>
    <submittedName>
        <fullName evidence="1">Uncharacterized protein</fullName>
    </submittedName>
</protein>
<evidence type="ECO:0000313" key="2">
    <source>
        <dbReference type="Proteomes" id="UP000775872"/>
    </source>
</evidence>
<comment type="caution">
    <text evidence="1">The sequence shown here is derived from an EMBL/GenBank/DDBJ whole genome shotgun (WGS) entry which is preliminary data.</text>
</comment>
<evidence type="ECO:0000313" key="1">
    <source>
        <dbReference type="EMBL" id="CAH0053936.1"/>
    </source>
</evidence>
<dbReference type="OrthoDB" id="2399539at2759"/>
<dbReference type="AlphaFoldDB" id="A0A9N9ZE89"/>